<name>A0A5C6MX75_9TELE</name>
<evidence type="ECO:0000313" key="2">
    <source>
        <dbReference type="Proteomes" id="UP000324091"/>
    </source>
</evidence>
<comment type="caution">
    <text evidence="1">The sequence shown here is derived from an EMBL/GenBank/DDBJ whole genome shotgun (WGS) entry which is preliminary data.</text>
</comment>
<accession>A0A5C6MX75</accession>
<dbReference type="Proteomes" id="UP000324091">
    <property type="component" value="Chromosome 6"/>
</dbReference>
<evidence type="ECO:0000313" key="1">
    <source>
        <dbReference type="EMBL" id="TWW59696.1"/>
    </source>
</evidence>
<reference evidence="1 2" key="1">
    <citation type="submission" date="2019-04" db="EMBL/GenBank/DDBJ databases">
        <title>Chromosome genome assembly for Takifugu flavidus.</title>
        <authorList>
            <person name="Xiao S."/>
        </authorList>
    </citation>
    <scope>NUCLEOTIDE SEQUENCE [LARGE SCALE GENOMIC DNA]</scope>
    <source>
        <strain evidence="1">HTHZ2018</strain>
        <tissue evidence="1">Muscle</tissue>
    </source>
</reference>
<gene>
    <name evidence="1" type="ORF">D4764_06G0012260</name>
</gene>
<organism evidence="1 2">
    <name type="scientific">Takifugu flavidus</name>
    <name type="common">sansaifugu</name>
    <dbReference type="NCBI Taxonomy" id="433684"/>
    <lineage>
        <taxon>Eukaryota</taxon>
        <taxon>Metazoa</taxon>
        <taxon>Chordata</taxon>
        <taxon>Craniata</taxon>
        <taxon>Vertebrata</taxon>
        <taxon>Euteleostomi</taxon>
        <taxon>Actinopterygii</taxon>
        <taxon>Neopterygii</taxon>
        <taxon>Teleostei</taxon>
        <taxon>Neoteleostei</taxon>
        <taxon>Acanthomorphata</taxon>
        <taxon>Eupercaria</taxon>
        <taxon>Tetraodontiformes</taxon>
        <taxon>Tetradontoidea</taxon>
        <taxon>Tetraodontidae</taxon>
        <taxon>Takifugu</taxon>
    </lineage>
</organism>
<protein>
    <submittedName>
        <fullName evidence="1">Uncharacterized protein</fullName>
    </submittedName>
</protein>
<proteinExistence type="predicted"/>
<dbReference type="AlphaFoldDB" id="A0A5C6MX75"/>
<dbReference type="EMBL" id="RHFK02000019">
    <property type="protein sequence ID" value="TWW59696.1"/>
    <property type="molecule type" value="Genomic_DNA"/>
</dbReference>
<keyword evidence="2" id="KW-1185">Reference proteome</keyword>
<sequence length="172" mass="18941">MAQFALQRKDEASLASNAAKSDGGVEEMIETAVKRVNRRAIVELSGEHFGCTWNSAVLSCFYYHRDLTGLKQQPFFRGRKNQEDESRSRTMVNCDWEEMLSKAKLSAEKKGKGGPLGIELTSSQPFVWLSAAPFYRPHKARLHPQVTSLSAGEDATLMGSGSLAFSGVSIPQ</sequence>